<comment type="similarity">
    <text evidence="4">Belongs to the alanine racemase family.</text>
</comment>
<feature type="binding site" evidence="4 6">
    <location>
        <position position="295"/>
    </location>
    <ligand>
        <name>substrate</name>
    </ligand>
</feature>
<dbReference type="GO" id="GO:0030170">
    <property type="term" value="F:pyridoxal phosphate binding"/>
    <property type="evidence" value="ECO:0007669"/>
    <property type="project" value="UniProtKB-UniRule"/>
</dbReference>
<dbReference type="PRINTS" id="PR00992">
    <property type="entry name" value="ALARACEMASE"/>
</dbReference>
<keyword evidence="3 4" id="KW-0413">Isomerase</keyword>
<evidence type="ECO:0000256" key="4">
    <source>
        <dbReference type="HAMAP-Rule" id="MF_01201"/>
    </source>
</evidence>
<dbReference type="InterPro" id="IPR000821">
    <property type="entry name" value="Ala_racemase"/>
</dbReference>
<evidence type="ECO:0000313" key="8">
    <source>
        <dbReference type="EMBL" id="RXK16513.1"/>
    </source>
</evidence>
<dbReference type="InterPro" id="IPR001608">
    <property type="entry name" value="Ala_racemase_N"/>
</dbReference>
<evidence type="ECO:0000259" key="7">
    <source>
        <dbReference type="SMART" id="SM01005"/>
    </source>
</evidence>
<dbReference type="EMBL" id="NXID01000006">
    <property type="protein sequence ID" value="RXK16513.1"/>
    <property type="molecule type" value="Genomic_DNA"/>
</dbReference>
<evidence type="ECO:0000256" key="3">
    <source>
        <dbReference type="ARBA" id="ARBA00023235"/>
    </source>
</evidence>
<dbReference type="GO" id="GO:0030632">
    <property type="term" value="P:D-alanine biosynthetic process"/>
    <property type="evidence" value="ECO:0007669"/>
    <property type="project" value="UniProtKB-UniRule"/>
</dbReference>
<evidence type="ECO:0000256" key="2">
    <source>
        <dbReference type="ARBA" id="ARBA00022898"/>
    </source>
</evidence>
<evidence type="ECO:0000313" key="9">
    <source>
        <dbReference type="Proteomes" id="UP000290092"/>
    </source>
</evidence>
<proteinExistence type="inferred from homology"/>
<comment type="pathway">
    <text evidence="4">Amino-acid biosynthesis; D-alanine biosynthesis; D-alanine from L-alanine: step 1/1.</text>
</comment>
<feature type="active site" description="Proton acceptor; specific for D-alanine" evidence="4">
    <location>
        <position position="33"/>
    </location>
</feature>
<comment type="function">
    <text evidence="4">Catalyzes the interconversion of L-alanine and D-alanine. May also act on other amino acids.</text>
</comment>
<organism evidence="8 9">
    <name type="scientific">Malaciobacter mytili LMG 24559</name>
    <dbReference type="NCBI Taxonomy" id="1032238"/>
    <lineage>
        <taxon>Bacteria</taxon>
        <taxon>Pseudomonadati</taxon>
        <taxon>Campylobacterota</taxon>
        <taxon>Epsilonproteobacteria</taxon>
        <taxon>Campylobacterales</taxon>
        <taxon>Arcobacteraceae</taxon>
        <taxon>Malaciobacter</taxon>
    </lineage>
</organism>
<dbReference type="GO" id="GO:0005829">
    <property type="term" value="C:cytosol"/>
    <property type="evidence" value="ECO:0007669"/>
    <property type="project" value="TreeGrafter"/>
</dbReference>
<reference evidence="8 9" key="1">
    <citation type="submission" date="2017-09" db="EMBL/GenBank/DDBJ databases">
        <title>Genomics of the genus Arcobacter.</title>
        <authorList>
            <person name="Perez-Cataluna A."/>
            <person name="Figueras M.J."/>
            <person name="Salas-Masso N."/>
        </authorList>
    </citation>
    <scope>NUCLEOTIDE SEQUENCE [LARGE SCALE GENOMIC DNA]</scope>
    <source>
        <strain evidence="8 9">CECT 7386</strain>
    </source>
</reference>
<accession>A0AAX2AKF1</accession>
<dbReference type="GO" id="GO:0008784">
    <property type="term" value="F:alanine racemase activity"/>
    <property type="evidence" value="ECO:0007669"/>
    <property type="project" value="UniProtKB-UniRule"/>
</dbReference>
<dbReference type="Proteomes" id="UP000290092">
    <property type="component" value="Unassembled WGS sequence"/>
</dbReference>
<dbReference type="SUPFAM" id="SSF50621">
    <property type="entry name" value="Alanine racemase C-terminal domain-like"/>
    <property type="match status" value="1"/>
</dbReference>
<dbReference type="CDD" id="cd00430">
    <property type="entry name" value="PLPDE_III_AR"/>
    <property type="match status" value="1"/>
</dbReference>
<feature type="modified residue" description="N6-(pyridoxal phosphate)lysine" evidence="4 5">
    <location>
        <position position="33"/>
    </location>
</feature>
<comment type="cofactor">
    <cofactor evidence="1 4 5">
        <name>pyridoxal 5'-phosphate</name>
        <dbReference type="ChEBI" id="CHEBI:597326"/>
    </cofactor>
</comment>
<dbReference type="PANTHER" id="PTHR30511:SF0">
    <property type="entry name" value="ALANINE RACEMASE, CATABOLIC-RELATED"/>
    <property type="match status" value="1"/>
</dbReference>
<dbReference type="InterPro" id="IPR009006">
    <property type="entry name" value="Ala_racemase/Decarboxylase_C"/>
</dbReference>
<keyword evidence="9" id="KW-1185">Reference proteome</keyword>
<feature type="domain" description="Alanine racemase C-terminal" evidence="7">
    <location>
        <begin position="228"/>
        <end position="340"/>
    </location>
</feature>
<dbReference type="Pfam" id="PF00842">
    <property type="entry name" value="Ala_racemase_C"/>
    <property type="match status" value="1"/>
</dbReference>
<dbReference type="NCBIfam" id="NF000791">
    <property type="entry name" value="PRK00053.2-2"/>
    <property type="match status" value="1"/>
</dbReference>
<dbReference type="EC" id="5.1.1.1" evidence="4"/>
<evidence type="ECO:0000256" key="5">
    <source>
        <dbReference type="PIRSR" id="PIRSR600821-50"/>
    </source>
</evidence>
<evidence type="ECO:0000256" key="1">
    <source>
        <dbReference type="ARBA" id="ARBA00001933"/>
    </source>
</evidence>
<dbReference type="Pfam" id="PF01168">
    <property type="entry name" value="Ala_racemase_N"/>
    <property type="match status" value="1"/>
</dbReference>
<dbReference type="PANTHER" id="PTHR30511">
    <property type="entry name" value="ALANINE RACEMASE"/>
    <property type="match status" value="1"/>
</dbReference>
<dbReference type="SMART" id="SM01005">
    <property type="entry name" value="Ala_racemase_C"/>
    <property type="match status" value="1"/>
</dbReference>
<dbReference type="RefSeq" id="WP_114841166.1">
    <property type="nucleotide sequence ID" value="NZ_CP031219.1"/>
</dbReference>
<dbReference type="InterPro" id="IPR029066">
    <property type="entry name" value="PLP-binding_barrel"/>
</dbReference>
<evidence type="ECO:0000256" key="6">
    <source>
        <dbReference type="PIRSR" id="PIRSR600821-52"/>
    </source>
</evidence>
<dbReference type="SUPFAM" id="SSF51419">
    <property type="entry name" value="PLP-binding barrel"/>
    <property type="match status" value="1"/>
</dbReference>
<feature type="binding site" evidence="4 6">
    <location>
        <position position="118"/>
    </location>
    <ligand>
        <name>substrate</name>
    </ligand>
</feature>
<comment type="caution">
    <text evidence="8">The sequence shown here is derived from an EMBL/GenBank/DDBJ whole genome shotgun (WGS) entry which is preliminary data.</text>
</comment>
<dbReference type="Gene3D" id="3.20.20.10">
    <property type="entry name" value="Alanine racemase"/>
    <property type="match status" value="1"/>
</dbReference>
<protein>
    <recommendedName>
        <fullName evidence="4">Alanine racemase</fullName>
        <ecNumber evidence="4">5.1.1.1</ecNumber>
    </recommendedName>
</protein>
<feature type="active site" description="Proton acceptor; specific for L-alanine" evidence="4">
    <location>
        <position position="249"/>
    </location>
</feature>
<name>A0AAX2AKF1_9BACT</name>
<dbReference type="KEGG" id="amyt:AMYT_0697"/>
<dbReference type="InterPro" id="IPR011079">
    <property type="entry name" value="Ala_racemase_C"/>
</dbReference>
<dbReference type="HAMAP" id="MF_01201">
    <property type="entry name" value="Ala_racemase"/>
    <property type="match status" value="1"/>
</dbReference>
<comment type="catalytic activity">
    <reaction evidence="4">
        <text>L-alanine = D-alanine</text>
        <dbReference type="Rhea" id="RHEA:20249"/>
        <dbReference type="ChEBI" id="CHEBI:57416"/>
        <dbReference type="ChEBI" id="CHEBI:57972"/>
        <dbReference type="EC" id="5.1.1.1"/>
    </reaction>
</comment>
<dbReference type="NCBIfam" id="TIGR00492">
    <property type="entry name" value="alr"/>
    <property type="match status" value="1"/>
</dbReference>
<dbReference type="Gene3D" id="2.40.37.10">
    <property type="entry name" value="Lyase, Ornithine Decarboxylase, Chain A, domain 1"/>
    <property type="match status" value="1"/>
</dbReference>
<sequence>MAKILLHKENLFHNLNLILKQAGKIQKVAIVLKDNAYGHGIIEISSLLKEFGIKKAVVKNFKEALKIKDYFDYILVLSNKNFNNFHHNFHFALNCFELIKDLPNNINVHIKVDTGMHRNGILPEQLEDTFFKLVEKNINITGVFTHHKNADNILSKDFEQQNLLFSKIKEEVKKICKRFSIKLPAFHSCNSSALFRHKSIEDDFVRVGIATYGYLETNSKTLPNLKPIMSLWANKVSSRILKKGESVGYGGTYTSKKDISISTYDIGYGDGFLRLNENQHYTTPKGFKVLGRVSMDFLTLNSNEEEVCIFDNVKNLAKIHNTISYEIITTLSKDIRREITK</sequence>
<keyword evidence="2 4" id="KW-0663">Pyridoxal phosphate</keyword>
<gene>
    <name evidence="8" type="ORF">CP985_02895</name>
</gene>
<dbReference type="AlphaFoldDB" id="A0AAX2AKF1"/>